<dbReference type="GO" id="GO:0046872">
    <property type="term" value="F:metal ion binding"/>
    <property type="evidence" value="ECO:0007669"/>
    <property type="project" value="UniProtKB-KW"/>
</dbReference>
<feature type="transmembrane region" description="Helical" evidence="23">
    <location>
        <begin position="489"/>
        <end position="507"/>
    </location>
</feature>
<feature type="compositionally biased region" description="Polar residues" evidence="22">
    <location>
        <begin position="959"/>
        <end position="968"/>
    </location>
</feature>
<accession>A0A9Q0M7Q6</accession>
<keyword evidence="17" id="KW-0407">Ion channel</keyword>
<keyword evidence="13 23" id="KW-0472">Membrane</keyword>
<dbReference type="FunFam" id="3.40.190.10:FF:000010">
    <property type="entry name" value="glutamate receptor ionotropic, NMDA 1 isoform X1"/>
    <property type="match status" value="1"/>
</dbReference>
<sequence>MINDINFDGERLLPVGVTLHGHSIIKKDNAIEDTRNFCQNLMSNEVSVIIIDDRISSEAIIYTASLYNIPTIGLTNRESIFSDKSLYGSEWAYNQDTILTLADATNGFDVESTIEYNYKKPYLVPHLERINARNSSCRVFVLYTDQENSMQVLDQISALHMYGSDYVWLVSEQALAAPTLPVGSLGVRYRDWNNVKDHITDSLYVISYAIKSMHWQVNFTLPPSDCHNIGRRQWLEGDIFYDYLRTQTVLMAKTGKTNFDERGDRLNGNYDILNLQYERRPNGRVKSLVTVGQRHFNTTLMKLEIDLQQNRMVWPGNQTTKPMGYASVSHLKIATIAEKPFVWVLPADKQGMCTHQQIPCPIRKKNSLTGEMYDEIHCCEGYCMDLLQQLASQMNFTYSLYQVEDGLYGTYTYNQKTGKQEWTGLLGELYYGRADMVVAALTITPERSIAIDFTKPFKYQGITILQKRQSVHRTRHPLTSFLQPFQDSLWVSVFVAVHVVALSLYLLDRFSPFGRYKLPNCETITEEDALNLSSAIWFAWGVLFNSGIGEGTPRSFSGRVLGMVWAGFAMIVVASYTANLAAFLVLDRPETALSGINDPRLRNFKEDFNYSTVRGSAVEMYFRRQVELAPIYKRMADISYTNAEEAIVAVKNGNLKAFIWDSSRLEYETAKDCELSISGEHFGRSGYAIGLRKGQSTYWKDRVTLQLLGMHEVGFMEDLDNKWILLDKKICETKTENFPPTLGLKNMAGVFILLTAGIIGGIALIMFEIFYKQHQTRKLKRLELAKNAVDKWKEMVENRKLQLEQMNLSARARYKERHQVHRRGQLRNSASKSYSSDKSLSVSSSEAGTNTIQFVADLNKDKNGFSGNDNQTGSSSTKKPIYLELKQTNSPAKASTLNSATTMSTFRRMEPSQRRPSHQCHHPMQEQHPMANARIYHPTRTTGGGLVSKPKLRREYSMSYEQQSSDSMSHYIPYEMPPDPKTEHGDRKSSGSGGGGGGGARGYYHVV</sequence>
<comment type="subcellular location">
    <subcellularLocation>
        <location evidence="1">Cell membrane</location>
        <topology evidence="1">Multi-pass membrane protein</topology>
    </subcellularLocation>
</comment>
<feature type="domain" description="Ionotropic glutamate receptor L-glutamate and glycine-binding" evidence="25">
    <location>
        <begin position="361"/>
        <end position="431"/>
    </location>
</feature>
<evidence type="ECO:0000256" key="4">
    <source>
        <dbReference type="ARBA" id="ARBA00015895"/>
    </source>
</evidence>
<evidence type="ECO:0000256" key="12">
    <source>
        <dbReference type="ARBA" id="ARBA00023065"/>
    </source>
</evidence>
<feature type="binding site" evidence="19">
    <location>
        <position position="661"/>
    </location>
    <ligand>
        <name>L-glutamate</name>
        <dbReference type="ChEBI" id="CHEBI:29985"/>
    </ligand>
</feature>
<feature type="transmembrane region" description="Helical" evidence="23">
    <location>
        <begin position="747"/>
        <end position="771"/>
    </location>
</feature>
<keyword evidence="6" id="KW-1003">Cell membrane</keyword>
<comment type="function">
    <text evidence="18">NMDA receptor subtype of glutamate-gated ion channels with high calcium permeability and voltage-dependent sensitivity to magnesium. Mediated by glycine. This protein plays a key role in synaptic plasticity, synaptogenesis, excitotoxicity, memory acquisition and learning. It mediates neuronal functions in glutamate neurotransmission. Is involved in the cell surface targeting of NMDA receptors. Plays a role in associative learning and in long-term memory consolidation.</text>
</comment>
<feature type="domain" description="Ionotropic glutamate receptor C-terminal" evidence="24">
    <location>
        <begin position="349"/>
        <end position="726"/>
    </location>
</feature>
<dbReference type="InterPro" id="IPR018882">
    <property type="entry name" value="CaM-bd_C0_NMDA_rcpt_NR1"/>
</dbReference>
<keyword evidence="5" id="KW-0813">Transport</keyword>
<dbReference type="Gene3D" id="3.40.50.2300">
    <property type="match status" value="2"/>
</dbReference>
<gene>
    <name evidence="26" type="ORF">RDWZM_006221</name>
</gene>
<evidence type="ECO:0000313" key="26">
    <source>
        <dbReference type="EMBL" id="KAJ6220409.1"/>
    </source>
</evidence>
<keyword evidence="7" id="KW-0597">Phosphoprotein</keyword>
<comment type="similarity">
    <text evidence="2">Belongs to the glutamate-gated ion channel (TC 1.A.10.1) family.</text>
</comment>
<dbReference type="GO" id="GO:0005886">
    <property type="term" value="C:plasma membrane"/>
    <property type="evidence" value="ECO:0007669"/>
    <property type="project" value="UniProtKB-SubCell"/>
</dbReference>
<reference evidence="26" key="1">
    <citation type="submission" date="2022-12" db="EMBL/GenBank/DDBJ databases">
        <title>Genome assemblies of Blomia tropicalis.</title>
        <authorList>
            <person name="Cui Y."/>
        </authorList>
    </citation>
    <scope>NUCLEOTIDE SEQUENCE</scope>
    <source>
        <tissue evidence="26">Adult mites</tissue>
    </source>
</reference>
<keyword evidence="16" id="KW-1071">Ligand-gated ion channel</keyword>
<evidence type="ECO:0000256" key="2">
    <source>
        <dbReference type="ARBA" id="ARBA00008685"/>
    </source>
</evidence>
<feature type="site" description="Crucial to convey clamshell closure to channel opening" evidence="20">
    <location>
        <position position="593"/>
    </location>
</feature>
<feature type="region of interest" description="Disordered" evidence="22">
    <location>
        <begin position="814"/>
        <end position="843"/>
    </location>
</feature>
<keyword evidence="8 23" id="KW-0812">Transmembrane</keyword>
<comment type="caution">
    <text evidence="26">The sequence shown here is derived from an EMBL/GenBank/DDBJ whole genome shotgun (WGS) entry which is preliminary data.</text>
</comment>
<dbReference type="PANTHER" id="PTHR18966">
    <property type="entry name" value="IONOTROPIC GLUTAMATE RECEPTOR"/>
    <property type="match status" value="1"/>
</dbReference>
<keyword evidence="11 23" id="KW-1133">Transmembrane helix</keyword>
<name>A0A9Q0M7Q6_BLOTA</name>
<evidence type="ECO:0000256" key="1">
    <source>
        <dbReference type="ARBA" id="ARBA00004651"/>
    </source>
</evidence>
<evidence type="ECO:0000256" key="3">
    <source>
        <dbReference type="ARBA" id="ARBA00011106"/>
    </source>
</evidence>
<evidence type="ECO:0000256" key="6">
    <source>
        <dbReference type="ARBA" id="ARBA00022475"/>
    </source>
</evidence>
<feature type="compositionally biased region" description="Gly residues" evidence="22">
    <location>
        <begin position="991"/>
        <end position="1001"/>
    </location>
</feature>
<dbReference type="InterPro" id="IPR028082">
    <property type="entry name" value="Peripla_BP_I"/>
</dbReference>
<feature type="binding site" evidence="19">
    <location>
        <position position="442"/>
    </location>
    <ligand>
        <name>L-glutamate</name>
        <dbReference type="ChEBI" id="CHEBI:29985"/>
    </ligand>
</feature>
<keyword evidence="10" id="KW-0862">Zinc</keyword>
<comment type="subunit">
    <text evidence="3">Forms a heteromeric NMDA channel with Nmdar2.</text>
</comment>
<dbReference type="OMA" id="EVSYGRW"/>
<feature type="site" description="Interaction with the cone snail toxin Con-ikot-ikot" evidence="20">
    <location>
        <position position="623"/>
    </location>
</feature>
<keyword evidence="14" id="KW-0675">Receptor</keyword>
<feature type="compositionally biased region" description="Basic and acidic residues" evidence="22">
    <location>
        <begin position="978"/>
        <end position="989"/>
    </location>
</feature>
<keyword evidence="9" id="KW-0479">Metal-binding</keyword>
<dbReference type="Pfam" id="PF00060">
    <property type="entry name" value="Lig_chan"/>
    <property type="match status" value="1"/>
</dbReference>
<dbReference type="SUPFAM" id="SSF53822">
    <property type="entry name" value="Periplasmic binding protein-like I"/>
    <property type="match status" value="1"/>
</dbReference>
<keyword evidence="27" id="KW-1185">Reference proteome</keyword>
<dbReference type="InterPro" id="IPR001320">
    <property type="entry name" value="Iontro_rcpt_C"/>
</dbReference>
<evidence type="ECO:0000256" key="21">
    <source>
        <dbReference type="PIRSR" id="PIRSR601508-3"/>
    </source>
</evidence>
<evidence type="ECO:0000256" key="13">
    <source>
        <dbReference type="ARBA" id="ARBA00023136"/>
    </source>
</evidence>
<evidence type="ECO:0000256" key="14">
    <source>
        <dbReference type="ARBA" id="ARBA00023170"/>
    </source>
</evidence>
<evidence type="ECO:0000256" key="15">
    <source>
        <dbReference type="ARBA" id="ARBA00023180"/>
    </source>
</evidence>
<feature type="transmembrane region" description="Helical" evidence="23">
    <location>
        <begin position="564"/>
        <end position="586"/>
    </location>
</feature>
<evidence type="ECO:0000256" key="7">
    <source>
        <dbReference type="ARBA" id="ARBA00022553"/>
    </source>
</evidence>
<evidence type="ECO:0000256" key="9">
    <source>
        <dbReference type="ARBA" id="ARBA00022723"/>
    </source>
</evidence>
<feature type="disulfide bond" evidence="21">
    <location>
        <begin position="673"/>
        <end position="731"/>
    </location>
</feature>
<dbReference type="InterPro" id="IPR019594">
    <property type="entry name" value="Glu/Gly-bd"/>
</dbReference>
<dbReference type="Proteomes" id="UP001142055">
    <property type="component" value="Chromosome 2"/>
</dbReference>
<dbReference type="GO" id="GO:0015276">
    <property type="term" value="F:ligand-gated monoatomic ion channel activity"/>
    <property type="evidence" value="ECO:0007669"/>
    <property type="project" value="InterPro"/>
</dbReference>
<keyword evidence="12" id="KW-0406">Ion transport</keyword>
<dbReference type="GO" id="GO:0038023">
    <property type="term" value="F:signaling receptor activity"/>
    <property type="evidence" value="ECO:0007669"/>
    <property type="project" value="InterPro"/>
</dbReference>
<dbReference type="InterPro" id="IPR001508">
    <property type="entry name" value="Iono_Glu_rcpt_met"/>
</dbReference>
<evidence type="ECO:0000259" key="25">
    <source>
        <dbReference type="SMART" id="SM00918"/>
    </source>
</evidence>
<dbReference type="Gene3D" id="3.40.190.10">
    <property type="entry name" value="Periplasmic binding protein-like II"/>
    <property type="match status" value="2"/>
</dbReference>
<evidence type="ECO:0000256" key="10">
    <source>
        <dbReference type="ARBA" id="ARBA00022833"/>
    </source>
</evidence>
<evidence type="ECO:0000256" key="23">
    <source>
        <dbReference type="SAM" id="Phobius"/>
    </source>
</evidence>
<dbReference type="SMART" id="SM00918">
    <property type="entry name" value="Lig_chan-Glu_bd"/>
    <property type="match status" value="1"/>
</dbReference>
<evidence type="ECO:0000256" key="22">
    <source>
        <dbReference type="SAM" id="MobiDB-lite"/>
    </source>
</evidence>
<evidence type="ECO:0000256" key="5">
    <source>
        <dbReference type="ARBA" id="ARBA00022448"/>
    </source>
</evidence>
<evidence type="ECO:0000259" key="24">
    <source>
        <dbReference type="SMART" id="SM00079"/>
    </source>
</evidence>
<evidence type="ECO:0000256" key="18">
    <source>
        <dbReference type="ARBA" id="ARBA00024675"/>
    </source>
</evidence>
<evidence type="ECO:0000256" key="11">
    <source>
        <dbReference type="ARBA" id="ARBA00022989"/>
    </source>
</evidence>
<organism evidence="26 27">
    <name type="scientific">Blomia tropicalis</name>
    <name type="common">Mite</name>
    <dbReference type="NCBI Taxonomy" id="40697"/>
    <lineage>
        <taxon>Eukaryota</taxon>
        <taxon>Metazoa</taxon>
        <taxon>Ecdysozoa</taxon>
        <taxon>Arthropoda</taxon>
        <taxon>Chelicerata</taxon>
        <taxon>Arachnida</taxon>
        <taxon>Acari</taxon>
        <taxon>Acariformes</taxon>
        <taxon>Sarcoptiformes</taxon>
        <taxon>Astigmata</taxon>
        <taxon>Glycyphagoidea</taxon>
        <taxon>Echimyopodidae</taxon>
        <taxon>Blomia</taxon>
    </lineage>
</organism>
<evidence type="ECO:0000256" key="19">
    <source>
        <dbReference type="PIRSR" id="PIRSR601508-1"/>
    </source>
</evidence>
<evidence type="ECO:0000313" key="27">
    <source>
        <dbReference type="Proteomes" id="UP001142055"/>
    </source>
</evidence>
<keyword evidence="15" id="KW-0325">Glycoprotein</keyword>
<dbReference type="FunFam" id="3.40.190.10:FF:000009">
    <property type="entry name" value="Putative glutamate receptor ionotropic NMDA 2B"/>
    <property type="match status" value="1"/>
</dbReference>
<feature type="compositionally biased region" description="Low complexity" evidence="22">
    <location>
        <begin position="829"/>
        <end position="843"/>
    </location>
</feature>
<dbReference type="SUPFAM" id="SSF53850">
    <property type="entry name" value="Periplasmic binding protein-like II"/>
    <property type="match status" value="1"/>
</dbReference>
<evidence type="ECO:0000256" key="17">
    <source>
        <dbReference type="ARBA" id="ARBA00023303"/>
    </source>
</evidence>
<feature type="binding site" evidence="19">
    <location>
        <position position="447"/>
    </location>
    <ligand>
        <name>L-glutamate</name>
        <dbReference type="ChEBI" id="CHEBI:29985"/>
    </ligand>
</feature>
<dbReference type="AlphaFoldDB" id="A0A9Q0M7Q6"/>
<dbReference type="Pfam" id="PF10562">
    <property type="entry name" value="CaM_bdg_C0"/>
    <property type="match status" value="1"/>
</dbReference>
<dbReference type="InterPro" id="IPR015683">
    <property type="entry name" value="Ionotropic_Glu_rcpt"/>
</dbReference>
<dbReference type="PRINTS" id="PR00177">
    <property type="entry name" value="NMDARECEPTOR"/>
</dbReference>
<dbReference type="Gene3D" id="1.10.287.70">
    <property type="match status" value="1"/>
</dbReference>
<proteinExistence type="inferred from homology"/>
<keyword evidence="21" id="KW-1015">Disulfide bond</keyword>
<dbReference type="SUPFAM" id="SSF81324">
    <property type="entry name" value="Voltage-gated potassium channels"/>
    <property type="match status" value="1"/>
</dbReference>
<evidence type="ECO:0000256" key="8">
    <source>
        <dbReference type="ARBA" id="ARBA00022692"/>
    </source>
</evidence>
<protein>
    <recommendedName>
        <fullName evidence="4">Glutamate [NMDA] receptor subunit 1</fullName>
    </recommendedName>
</protein>
<dbReference type="EMBL" id="JAPWDV010000002">
    <property type="protein sequence ID" value="KAJ6220409.1"/>
    <property type="molecule type" value="Genomic_DNA"/>
</dbReference>
<feature type="region of interest" description="Disordered" evidence="22">
    <location>
        <begin position="939"/>
        <end position="1007"/>
    </location>
</feature>
<feature type="compositionally biased region" description="Basic residues" evidence="22">
    <location>
        <begin position="814"/>
        <end position="825"/>
    </location>
</feature>
<dbReference type="SMART" id="SM00079">
    <property type="entry name" value="PBPe"/>
    <property type="match status" value="1"/>
</dbReference>
<evidence type="ECO:0000256" key="20">
    <source>
        <dbReference type="PIRSR" id="PIRSR601508-2"/>
    </source>
</evidence>
<evidence type="ECO:0000256" key="16">
    <source>
        <dbReference type="ARBA" id="ARBA00023286"/>
    </source>
</evidence>
<dbReference type="Pfam" id="PF10613">
    <property type="entry name" value="Lig_chan-Glu_bd"/>
    <property type="match status" value="1"/>
</dbReference>